<keyword evidence="2" id="KW-1133">Transmembrane helix</keyword>
<feature type="transmembrane region" description="Helical" evidence="2">
    <location>
        <begin position="144"/>
        <end position="165"/>
    </location>
</feature>
<dbReference type="EMBL" id="JADGJQ010000069">
    <property type="protein sequence ID" value="KAJ3173850.1"/>
    <property type="molecule type" value="Genomic_DNA"/>
</dbReference>
<dbReference type="Proteomes" id="UP001212152">
    <property type="component" value="Unassembled WGS sequence"/>
</dbReference>
<proteinExistence type="predicted"/>
<evidence type="ECO:0000256" key="1">
    <source>
        <dbReference type="SAM" id="MobiDB-lite"/>
    </source>
</evidence>
<evidence type="ECO:0000256" key="2">
    <source>
        <dbReference type="SAM" id="Phobius"/>
    </source>
</evidence>
<evidence type="ECO:0000313" key="3">
    <source>
        <dbReference type="EMBL" id="KAJ3173850.1"/>
    </source>
</evidence>
<gene>
    <name evidence="3" type="ORF">HDU87_007353</name>
</gene>
<dbReference type="AlphaFoldDB" id="A0AAD5XKD2"/>
<feature type="region of interest" description="Disordered" evidence="1">
    <location>
        <begin position="238"/>
        <end position="258"/>
    </location>
</feature>
<sequence length="398" mass="42867">MSNLPPFALREPTPSPASAILKRNSLHAAQAAIAEAAAAAGSAAVKGNKNLPGGAGRRFSATDPSAPLLGHDLTGPHTRTPPRMITGDGALIIIYPLTTDPPTFSFQLPIALDNVLPSPMYRAHVAELNALMLVTVDERRRRRWAIVALWATVTLVCLVGVFWLGLCQGQYWLAACWGILAVLFSALQMALAGYCFANLSDALQVQVDRMLAEWNARSPKNVRFAISGATTAATVPWLLNTHSSPSPPRRRPHNSSASTYSYSSLPYSYSSSASSSGSSPSSLSALALNPDVERALATAPHLLIEVLDHDHGQPRPRPLSDVVLSPDCDGAMMAVKIVPRGSMDEGRVEVTTDQPFYEQEAQPQKPPEQDQLPQEPQLQPLQDQQPPEALDQQLESLI</sequence>
<feature type="region of interest" description="Disordered" evidence="1">
    <location>
        <begin position="64"/>
        <end position="83"/>
    </location>
</feature>
<feature type="region of interest" description="Disordered" evidence="1">
    <location>
        <begin position="344"/>
        <end position="398"/>
    </location>
</feature>
<evidence type="ECO:0000313" key="4">
    <source>
        <dbReference type="Proteomes" id="UP001212152"/>
    </source>
</evidence>
<protein>
    <submittedName>
        <fullName evidence="3">Uncharacterized protein</fullName>
    </submittedName>
</protein>
<keyword evidence="2" id="KW-0812">Transmembrane</keyword>
<keyword evidence="4" id="KW-1185">Reference proteome</keyword>
<feature type="compositionally biased region" description="Low complexity" evidence="1">
    <location>
        <begin position="358"/>
        <end position="398"/>
    </location>
</feature>
<comment type="caution">
    <text evidence="3">The sequence shown here is derived from an EMBL/GenBank/DDBJ whole genome shotgun (WGS) entry which is preliminary data.</text>
</comment>
<accession>A0AAD5XKD2</accession>
<reference evidence="3" key="1">
    <citation type="submission" date="2020-05" db="EMBL/GenBank/DDBJ databases">
        <title>Phylogenomic resolution of chytrid fungi.</title>
        <authorList>
            <person name="Stajich J.E."/>
            <person name="Amses K."/>
            <person name="Simmons R."/>
            <person name="Seto K."/>
            <person name="Myers J."/>
            <person name="Bonds A."/>
            <person name="Quandt C.A."/>
            <person name="Barry K."/>
            <person name="Liu P."/>
            <person name="Grigoriev I."/>
            <person name="Longcore J.E."/>
            <person name="James T.Y."/>
        </authorList>
    </citation>
    <scope>NUCLEOTIDE SEQUENCE</scope>
    <source>
        <strain evidence="3">JEL0379</strain>
    </source>
</reference>
<name>A0AAD5XKD2_9FUNG</name>
<organism evidence="3 4">
    <name type="scientific">Geranomyces variabilis</name>
    <dbReference type="NCBI Taxonomy" id="109894"/>
    <lineage>
        <taxon>Eukaryota</taxon>
        <taxon>Fungi</taxon>
        <taxon>Fungi incertae sedis</taxon>
        <taxon>Chytridiomycota</taxon>
        <taxon>Chytridiomycota incertae sedis</taxon>
        <taxon>Chytridiomycetes</taxon>
        <taxon>Spizellomycetales</taxon>
        <taxon>Powellomycetaceae</taxon>
        <taxon>Geranomyces</taxon>
    </lineage>
</organism>
<feature type="transmembrane region" description="Helical" evidence="2">
    <location>
        <begin position="171"/>
        <end position="200"/>
    </location>
</feature>
<keyword evidence="2" id="KW-0472">Membrane</keyword>